<keyword evidence="3" id="KW-1185">Reference proteome</keyword>
<keyword evidence="1" id="KW-1133">Transmembrane helix</keyword>
<organism evidence="2 3">
    <name type="scientific">Linum trigynum</name>
    <dbReference type="NCBI Taxonomy" id="586398"/>
    <lineage>
        <taxon>Eukaryota</taxon>
        <taxon>Viridiplantae</taxon>
        <taxon>Streptophyta</taxon>
        <taxon>Embryophyta</taxon>
        <taxon>Tracheophyta</taxon>
        <taxon>Spermatophyta</taxon>
        <taxon>Magnoliopsida</taxon>
        <taxon>eudicotyledons</taxon>
        <taxon>Gunneridae</taxon>
        <taxon>Pentapetalae</taxon>
        <taxon>rosids</taxon>
        <taxon>fabids</taxon>
        <taxon>Malpighiales</taxon>
        <taxon>Linaceae</taxon>
        <taxon>Linum</taxon>
    </lineage>
</organism>
<dbReference type="Proteomes" id="UP001497516">
    <property type="component" value="Chromosome 4"/>
</dbReference>
<keyword evidence="1" id="KW-0812">Transmembrane</keyword>
<sequence>MPSENKLEVDLFGLVATTNKNSLKSPYLHHRFIHPPCRKQCQELFVSGAQSSTSSTSVPVNPFPPNSPTKPPILPNHHYPSNPIRTFSTSCPAPASSEAELRRYLGYTALVLFCGAAIYFSFPFLENAKHKKAQLLRYAPLPKDLHTVSNWSGT</sequence>
<gene>
    <name evidence="2" type="ORF">LTRI10_LOCUS26337</name>
</gene>
<evidence type="ECO:0000256" key="1">
    <source>
        <dbReference type="SAM" id="Phobius"/>
    </source>
</evidence>
<evidence type="ECO:0000313" key="2">
    <source>
        <dbReference type="EMBL" id="CAL1385181.1"/>
    </source>
</evidence>
<dbReference type="EMBL" id="OZ034817">
    <property type="protein sequence ID" value="CAL1385181.1"/>
    <property type="molecule type" value="Genomic_DNA"/>
</dbReference>
<protein>
    <recommendedName>
        <fullName evidence="4">Transmembrane protein</fullName>
    </recommendedName>
</protein>
<feature type="transmembrane region" description="Helical" evidence="1">
    <location>
        <begin position="104"/>
        <end position="125"/>
    </location>
</feature>
<evidence type="ECO:0008006" key="4">
    <source>
        <dbReference type="Google" id="ProtNLM"/>
    </source>
</evidence>
<proteinExistence type="predicted"/>
<accession>A0AAV2EGT4</accession>
<keyword evidence="1" id="KW-0472">Membrane</keyword>
<evidence type="ECO:0000313" key="3">
    <source>
        <dbReference type="Proteomes" id="UP001497516"/>
    </source>
</evidence>
<reference evidence="2 3" key="1">
    <citation type="submission" date="2024-04" db="EMBL/GenBank/DDBJ databases">
        <authorList>
            <person name="Fracassetti M."/>
        </authorList>
    </citation>
    <scope>NUCLEOTIDE SEQUENCE [LARGE SCALE GENOMIC DNA]</scope>
</reference>
<name>A0AAV2EGT4_9ROSI</name>
<dbReference type="AlphaFoldDB" id="A0AAV2EGT4"/>